<evidence type="ECO:0000313" key="4">
    <source>
        <dbReference type="Proteomes" id="UP000297982"/>
    </source>
</evidence>
<accession>A0A4Z0H3J2</accession>
<dbReference type="PANTHER" id="PTHR43245">
    <property type="entry name" value="BIFUNCTIONAL POLYMYXIN RESISTANCE PROTEIN ARNA"/>
    <property type="match status" value="1"/>
</dbReference>
<evidence type="ECO:0000313" key="3">
    <source>
        <dbReference type="EMBL" id="TGB04973.1"/>
    </source>
</evidence>
<gene>
    <name evidence="3" type="ORF">E4663_08260</name>
</gene>
<reference evidence="3 4" key="1">
    <citation type="journal article" date="2003" name="Int. J. Syst. Evol. Microbiol.">
        <title>Halobacillus salinus sp. nov., isolated from a salt lake on the coast of the East Sea in Korea.</title>
        <authorList>
            <person name="Yoon J.H."/>
            <person name="Kang K.H."/>
            <person name="Park Y.H."/>
        </authorList>
    </citation>
    <scope>NUCLEOTIDE SEQUENCE [LARGE SCALE GENOMIC DNA]</scope>
    <source>
        <strain evidence="3 4">HSL-3</strain>
    </source>
</reference>
<protein>
    <submittedName>
        <fullName evidence="3">NAD-dependent epimerase/dehydratase family protein</fullName>
    </submittedName>
</protein>
<dbReference type="PANTHER" id="PTHR43245:SF13">
    <property type="entry name" value="UDP-D-APIOSE_UDP-D-XYLOSE SYNTHASE 2"/>
    <property type="match status" value="1"/>
</dbReference>
<evidence type="ECO:0000259" key="2">
    <source>
        <dbReference type="Pfam" id="PF01370"/>
    </source>
</evidence>
<dbReference type="InterPro" id="IPR050177">
    <property type="entry name" value="Lipid_A_modif_metabolic_enz"/>
</dbReference>
<dbReference type="InterPro" id="IPR001509">
    <property type="entry name" value="Epimerase_deHydtase"/>
</dbReference>
<dbReference type="InterPro" id="IPR036291">
    <property type="entry name" value="NAD(P)-bd_dom_sf"/>
</dbReference>
<evidence type="ECO:0000256" key="1">
    <source>
        <dbReference type="SAM" id="MobiDB-lite"/>
    </source>
</evidence>
<sequence>MKLLLIGGTQFLGRHIVDAAKVAGHEVTLFNRGKTNPSLHQNVKVIQGDREVQEDIDQLKEGTWDAVIDTCGYTPQTVAKTLDAVSCRVDHYVFISTVSVYKDLLNGEGLKETADVLSLSSREIEEVTSGTSGRVDGGYYGPLKYHCEEEVLRAFREQHTIIRPGLIVGPHDPTDRFTYWPSRIAKGGEVLSPEPKHKDVQLIDARDLAEWAVHVATERIVGTFNASGPGEEMTMEDFLESCKKTLNEEAKLRWVPNTWLADRVQPWLEMPLWIGQETGFGVDSQPAVERGLSYRPIEETIRDTYDWHLSRGSVQQKAGLDEEKEKELLKDAPSGDQ</sequence>
<name>A0A4Z0H3J2_9BACI</name>
<dbReference type="EMBL" id="SRJC01000001">
    <property type="protein sequence ID" value="TGB04973.1"/>
    <property type="molecule type" value="Genomic_DNA"/>
</dbReference>
<feature type="domain" description="NAD-dependent epimerase/dehydratase" evidence="2">
    <location>
        <begin position="4"/>
        <end position="218"/>
    </location>
</feature>
<dbReference type="AlphaFoldDB" id="A0A4Z0H3J2"/>
<dbReference type="Pfam" id="PF01370">
    <property type="entry name" value="Epimerase"/>
    <property type="match status" value="1"/>
</dbReference>
<dbReference type="STRING" id="192814.GCA_900166575_01991"/>
<dbReference type="SUPFAM" id="SSF51735">
    <property type="entry name" value="NAD(P)-binding Rossmann-fold domains"/>
    <property type="match status" value="1"/>
</dbReference>
<dbReference type="Gene3D" id="3.40.50.720">
    <property type="entry name" value="NAD(P)-binding Rossmann-like Domain"/>
    <property type="match status" value="1"/>
</dbReference>
<dbReference type="RefSeq" id="WP_135327244.1">
    <property type="nucleotide sequence ID" value="NZ_SRJC01000001.1"/>
</dbReference>
<feature type="compositionally biased region" description="Basic and acidic residues" evidence="1">
    <location>
        <begin position="319"/>
        <end position="330"/>
    </location>
</feature>
<dbReference type="Proteomes" id="UP000297982">
    <property type="component" value="Unassembled WGS sequence"/>
</dbReference>
<feature type="region of interest" description="Disordered" evidence="1">
    <location>
        <begin position="314"/>
        <end position="337"/>
    </location>
</feature>
<organism evidence="3 4">
    <name type="scientific">Halobacillus salinus</name>
    <dbReference type="NCBI Taxonomy" id="192814"/>
    <lineage>
        <taxon>Bacteria</taxon>
        <taxon>Bacillati</taxon>
        <taxon>Bacillota</taxon>
        <taxon>Bacilli</taxon>
        <taxon>Bacillales</taxon>
        <taxon>Bacillaceae</taxon>
        <taxon>Halobacillus</taxon>
    </lineage>
</organism>
<proteinExistence type="predicted"/>
<comment type="caution">
    <text evidence="3">The sequence shown here is derived from an EMBL/GenBank/DDBJ whole genome shotgun (WGS) entry which is preliminary data.</text>
</comment>
<keyword evidence="4" id="KW-1185">Reference proteome</keyword>